<gene>
    <name evidence="2" type="ORF">PGQ11_010018</name>
</gene>
<organism evidence="2 3">
    <name type="scientific">Apiospora arundinis</name>
    <dbReference type="NCBI Taxonomy" id="335852"/>
    <lineage>
        <taxon>Eukaryota</taxon>
        <taxon>Fungi</taxon>
        <taxon>Dikarya</taxon>
        <taxon>Ascomycota</taxon>
        <taxon>Pezizomycotina</taxon>
        <taxon>Sordariomycetes</taxon>
        <taxon>Xylariomycetidae</taxon>
        <taxon>Amphisphaeriales</taxon>
        <taxon>Apiosporaceae</taxon>
        <taxon>Apiospora</taxon>
    </lineage>
</organism>
<accession>A0ABR2I8F7</accession>
<evidence type="ECO:0000313" key="3">
    <source>
        <dbReference type="Proteomes" id="UP001390339"/>
    </source>
</evidence>
<dbReference type="EMBL" id="JAPCWZ010000006">
    <property type="protein sequence ID" value="KAK8859284.1"/>
    <property type="molecule type" value="Genomic_DNA"/>
</dbReference>
<protein>
    <submittedName>
        <fullName evidence="2">Uncharacterized protein</fullName>
    </submittedName>
</protein>
<keyword evidence="1" id="KW-0732">Signal</keyword>
<name>A0ABR2I8F7_9PEZI</name>
<reference evidence="2 3" key="1">
    <citation type="journal article" date="2024" name="IMA Fungus">
        <title>Apiospora arundinis, a panoply of carbohydrate-active enzymes and secondary metabolites.</title>
        <authorList>
            <person name="Sorensen T."/>
            <person name="Petersen C."/>
            <person name="Muurmann A.T."/>
            <person name="Christiansen J.V."/>
            <person name="Brundto M.L."/>
            <person name="Overgaard C.K."/>
            <person name="Boysen A.T."/>
            <person name="Wollenberg R.D."/>
            <person name="Larsen T.O."/>
            <person name="Sorensen J.L."/>
            <person name="Nielsen K.L."/>
            <person name="Sondergaard T.E."/>
        </authorList>
    </citation>
    <scope>NUCLEOTIDE SEQUENCE [LARGE SCALE GENOMIC DNA]</scope>
    <source>
        <strain evidence="2 3">AAU 773</strain>
    </source>
</reference>
<sequence length="337" mass="38531">MRLCYLICLLGALVGQCLAKSRIGATEKIWFWYAYQIAWKLDGPVQNWILPFLNPDRTTSMNHGNRGSGPDGMLAWPEFVQCLCQMPRGQRIPPAPSDDGSNFEDVVDALWALGYGSALGTLIVFGKREKVDRLDKRFETETYNDEKYLSLTYLEMIQRIAYRLEHARIRDENKITGELSALQTLTDMILRFRELDTKKFLGADVAKTFFSGNADRVHYETVQDADNPEETAQVIEVKATAKDPRNAADLQRAFPTAKGPDGWRRAFGEWCDLYGSNASVDNFSEFKKDDPPYTHFQAIVCWRQARNALNRTVEALKSPMGRQTNWNYDDPNRPQYS</sequence>
<comment type="caution">
    <text evidence="2">The sequence shown here is derived from an EMBL/GenBank/DDBJ whole genome shotgun (WGS) entry which is preliminary data.</text>
</comment>
<dbReference type="Proteomes" id="UP001390339">
    <property type="component" value="Unassembled WGS sequence"/>
</dbReference>
<keyword evidence="3" id="KW-1185">Reference proteome</keyword>
<proteinExistence type="predicted"/>
<evidence type="ECO:0000313" key="2">
    <source>
        <dbReference type="EMBL" id="KAK8859284.1"/>
    </source>
</evidence>
<feature type="signal peptide" evidence="1">
    <location>
        <begin position="1"/>
        <end position="19"/>
    </location>
</feature>
<feature type="chain" id="PRO_5047364429" evidence="1">
    <location>
        <begin position="20"/>
        <end position="337"/>
    </location>
</feature>
<evidence type="ECO:0000256" key="1">
    <source>
        <dbReference type="SAM" id="SignalP"/>
    </source>
</evidence>